<evidence type="ECO:0000313" key="1">
    <source>
        <dbReference type="EMBL" id="SCF06450.1"/>
    </source>
</evidence>
<proteinExistence type="predicted"/>
<organism evidence="1 2">
    <name type="scientific">Micromonospora coriariae</name>
    <dbReference type="NCBI Taxonomy" id="285665"/>
    <lineage>
        <taxon>Bacteria</taxon>
        <taxon>Bacillati</taxon>
        <taxon>Actinomycetota</taxon>
        <taxon>Actinomycetes</taxon>
        <taxon>Micromonosporales</taxon>
        <taxon>Micromonosporaceae</taxon>
        <taxon>Micromonospora</taxon>
    </lineage>
</organism>
<sequence length="40" mass="4572">MLRPDTLATTIKRYEWQPATPNWDAPLSAELRPFLRTGGT</sequence>
<reference evidence="2" key="1">
    <citation type="submission" date="2016-06" db="EMBL/GenBank/DDBJ databases">
        <authorList>
            <person name="Varghese N."/>
            <person name="Submissions Spin"/>
        </authorList>
    </citation>
    <scope>NUCLEOTIDE SEQUENCE [LARGE SCALE GENOMIC DNA]</scope>
    <source>
        <strain evidence="2">DSM 44875</strain>
    </source>
</reference>
<name>A0A1C4XD61_9ACTN</name>
<accession>A0A1C4XD61</accession>
<dbReference type="RefSeq" id="WP_269458399.1">
    <property type="nucleotide sequence ID" value="NZ_LT607412.1"/>
</dbReference>
<gene>
    <name evidence="1" type="ORF">GA0070607_5091</name>
</gene>
<dbReference type="AlphaFoldDB" id="A0A1C4XD61"/>
<dbReference type="EMBL" id="LT607412">
    <property type="protein sequence ID" value="SCF06450.1"/>
    <property type="molecule type" value="Genomic_DNA"/>
</dbReference>
<protein>
    <submittedName>
        <fullName evidence="1">Uncharacterized protein</fullName>
    </submittedName>
</protein>
<keyword evidence="2" id="KW-1185">Reference proteome</keyword>
<dbReference type="Proteomes" id="UP000198243">
    <property type="component" value="Chromosome I"/>
</dbReference>
<evidence type="ECO:0000313" key="2">
    <source>
        <dbReference type="Proteomes" id="UP000198243"/>
    </source>
</evidence>